<dbReference type="Proteomes" id="UP000027746">
    <property type="component" value="Unassembled WGS sequence"/>
</dbReference>
<comment type="caution">
    <text evidence="1">The sequence shown here is derived from an EMBL/GenBank/DDBJ whole genome shotgun (WGS) entry which is preliminary data.</text>
</comment>
<dbReference type="Pfam" id="PF13279">
    <property type="entry name" value="4HBT_2"/>
    <property type="match status" value="1"/>
</dbReference>
<accession>A0A073J648</accession>
<dbReference type="Gene3D" id="3.10.129.10">
    <property type="entry name" value="Hotdog Thioesterase"/>
    <property type="match status" value="1"/>
</dbReference>
<sequence>MFPFVRLFKDILVARRLPPLKHFDDVHISRHICWPWDIDMFGELNNGRTLTLYDLGRLAMAQRGGLVAVLFKEKWALTMAGASVRYRRRITMFERFTMKSRLVCWDDRFMYLEQSMWKTNGECASHVLYRSALLENGRAINPARAAEALGHSPVSPPVPDWIAAWIDAEATRPWPPMQDEITHPA</sequence>
<dbReference type="PANTHER" id="PTHR12475:SF4">
    <property type="entry name" value="PROTEIN THEM6"/>
    <property type="match status" value="1"/>
</dbReference>
<dbReference type="PANTHER" id="PTHR12475">
    <property type="match status" value="1"/>
</dbReference>
<dbReference type="CDD" id="cd00586">
    <property type="entry name" value="4HBT"/>
    <property type="match status" value="1"/>
</dbReference>
<evidence type="ECO:0000313" key="1">
    <source>
        <dbReference type="EMBL" id="KEJ97176.1"/>
    </source>
</evidence>
<dbReference type="OrthoDB" id="3727779at2"/>
<dbReference type="RefSeq" id="WP_037922920.1">
    <property type="nucleotide sequence ID" value="NZ_CP054599.1"/>
</dbReference>
<reference evidence="1 2" key="1">
    <citation type="submission" date="2014-01" db="EMBL/GenBank/DDBJ databases">
        <title>Sulfitobacter sp. H3 (MCCC 1A00686) Genome Sequencing.</title>
        <authorList>
            <person name="Lai Q."/>
            <person name="Hong Z."/>
        </authorList>
    </citation>
    <scope>NUCLEOTIDE SEQUENCE [LARGE SCALE GENOMIC DNA]</scope>
    <source>
        <strain evidence="1 2">H3</strain>
    </source>
</reference>
<proteinExistence type="predicted"/>
<dbReference type="InterPro" id="IPR051490">
    <property type="entry name" value="THEM6_lcsJ_thioesterase"/>
</dbReference>
<dbReference type="InterPro" id="IPR029069">
    <property type="entry name" value="HotDog_dom_sf"/>
</dbReference>
<organism evidence="1 2">
    <name type="scientific">Pseudosulfitobacter pseudonitzschiae</name>
    <dbReference type="NCBI Taxonomy" id="1402135"/>
    <lineage>
        <taxon>Bacteria</taxon>
        <taxon>Pseudomonadati</taxon>
        <taxon>Pseudomonadota</taxon>
        <taxon>Alphaproteobacteria</taxon>
        <taxon>Rhodobacterales</taxon>
        <taxon>Roseobacteraceae</taxon>
        <taxon>Pseudosulfitobacter</taxon>
    </lineage>
</organism>
<gene>
    <name evidence="1" type="ORF">SUH3_10400</name>
</gene>
<dbReference type="AlphaFoldDB" id="A0A073J648"/>
<dbReference type="GeneID" id="68871796"/>
<evidence type="ECO:0000313" key="2">
    <source>
        <dbReference type="Proteomes" id="UP000027746"/>
    </source>
</evidence>
<dbReference type="EMBL" id="JAMD01000002">
    <property type="protein sequence ID" value="KEJ97176.1"/>
    <property type="molecule type" value="Genomic_DNA"/>
</dbReference>
<keyword evidence="2" id="KW-1185">Reference proteome</keyword>
<name>A0A073J648_9RHOB</name>
<dbReference type="SUPFAM" id="SSF54637">
    <property type="entry name" value="Thioesterase/thiol ester dehydrase-isomerase"/>
    <property type="match status" value="1"/>
</dbReference>
<protein>
    <submittedName>
        <fullName evidence="1">Thioeseterase</fullName>
    </submittedName>
</protein>